<dbReference type="InterPro" id="IPR001707">
    <property type="entry name" value="Cmp_AcTrfase"/>
</dbReference>
<dbReference type="Gene3D" id="3.30.559.10">
    <property type="entry name" value="Chloramphenicol acetyltransferase-like domain"/>
    <property type="match status" value="1"/>
</dbReference>
<name>A0A2U2PHF6_9SPHI</name>
<dbReference type="PIRSF" id="PIRSF000440">
    <property type="entry name" value="CAT"/>
    <property type="match status" value="1"/>
</dbReference>
<reference evidence="2 3" key="1">
    <citation type="submission" date="2018-04" db="EMBL/GenBank/DDBJ databases">
        <title>Pedobacter chongqingensis sp. nov., isolated from a rottenly hemp rope.</title>
        <authorList>
            <person name="Cai Y."/>
        </authorList>
    </citation>
    <scope>NUCLEOTIDE SEQUENCE [LARGE SCALE GENOMIC DNA]</scope>
    <source>
        <strain evidence="2 3">FJ4-8</strain>
    </source>
</reference>
<gene>
    <name evidence="2" type="ORF">DDR33_11080</name>
</gene>
<dbReference type="EMBL" id="QEAS01000008">
    <property type="protein sequence ID" value="PWG80569.1"/>
    <property type="molecule type" value="Genomic_DNA"/>
</dbReference>
<dbReference type="OrthoDB" id="9801766at2"/>
<dbReference type="AlphaFoldDB" id="A0A2U2PHF6"/>
<dbReference type="RefSeq" id="WP_109415856.1">
    <property type="nucleotide sequence ID" value="NZ_QEAS01000008.1"/>
</dbReference>
<dbReference type="InterPro" id="IPR023213">
    <property type="entry name" value="CAT-like_dom_sf"/>
</dbReference>
<dbReference type="SMART" id="SM01059">
    <property type="entry name" value="CAT"/>
    <property type="match status" value="1"/>
</dbReference>
<feature type="active site" description="Proton acceptor" evidence="1">
    <location>
        <position position="186"/>
    </location>
</feature>
<sequence>MRTLIETETWNRREHFLFFSQFEEPFFGVTLTIDCSRAYHLAKEKNIPFFLYYLYKALKAANETENFRYRIVDKQVYVYDQVNASPTIGRSDNTFGFAYMDYEEDENTFYRKAKEEVRQVSTSRDLLPATSGENVIHFSAIPWLDFTGISHARKFSFPDSCPKISFGKVTEANGIKTMPLSIHVHHGLADAYHIGLFARRYQELLNES</sequence>
<keyword evidence="3" id="KW-1185">Reference proteome</keyword>
<dbReference type="Pfam" id="PF00302">
    <property type="entry name" value="CAT"/>
    <property type="match status" value="1"/>
</dbReference>
<evidence type="ECO:0000256" key="1">
    <source>
        <dbReference type="PIRSR" id="PIRSR000440-1"/>
    </source>
</evidence>
<accession>A0A2U2PHF6</accession>
<keyword evidence="2" id="KW-0808">Transferase</keyword>
<evidence type="ECO:0000313" key="3">
    <source>
        <dbReference type="Proteomes" id="UP000245647"/>
    </source>
</evidence>
<dbReference type="SUPFAM" id="SSF52777">
    <property type="entry name" value="CoA-dependent acyltransferases"/>
    <property type="match status" value="1"/>
</dbReference>
<evidence type="ECO:0000313" key="2">
    <source>
        <dbReference type="EMBL" id="PWG80569.1"/>
    </source>
</evidence>
<comment type="caution">
    <text evidence="2">The sequence shown here is derived from an EMBL/GenBank/DDBJ whole genome shotgun (WGS) entry which is preliminary data.</text>
</comment>
<organism evidence="2 3">
    <name type="scientific">Pararcticibacter amylolyticus</name>
    <dbReference type="NCBI Taxonomy" id="2173175"/>
    <lineage>
        <taxon>Bacteria</taxon>
        <taxon>Pseudomonadati</taxon>
        <taxon>Bacteroidota</taxon>
        <taxon>Sphingobacteriia</taxon>
        <taxon>Sphingobacteriales</taxon>
        <taxon>Sphingobacteriaceae</taxon>
        <taxon>Pararcticibacter</taxon>
    </lineage>
</organism>
<dbReference type="GO" id="GO:0008811">
    <property type="term" value="F:chloramphenicol O-acetyltransferase activity"/>
    <property type="evidence" value="ECO:0007669"/>
    <property type="project" value="InterPro"/>
</dbReference>
<dbReference type="PANTHER" id="PTHR38474:SF1">
    <property type="entry name" value="SLR0299 PROTEIN"/>
    <property type="match status" value="1"/>
</dbReference>
<proteinExistence type="predicted"/>
<dbReference type="Proteomes" id="UP000245647">
    <property type="component" value="Unassembled WGS sequence"/>
</dbReference>
<dbReference type="PANTHER" id="PTHR38474">
    <property type="entry name" value="SLR0299 PROTEIN"/>
    <property type="match status" value="1"/>
</dbReference>
<protein>
    <submittedName>
        <fullName evidence="2">Chloramphenicol acetyltransferase</fullName>
    </submittedName>
</protein>